<dbReference type="Proteomes" id="UP000265520">
    <property type="component" value="Unassembled WGS sequence"/>
</dbReference>
<name>A0A392RW36_9FABA</name>
<evidence type="ECO:0000313" key="1">
    <source>
        <dbReference type="EMBL" id="MCI40377.1"/>
    </source>
</evidence>
<dbReference type="PANTHER" id="PTHR15681:SF1">
    <property type="entry name" value="MAD2L1-BINDING PROTEIN"/>
    <property type="match status" value="1"/>
</dbReference>
<dbReference type="GO" id="GO:0005634">
    <property type="term" value="C:nucleus"/>
    <property type="evidence" value="ECO:0007669"/>
    <property type="project" value="InterPro"/>
</dbReference>
<dbReference type="InterPro" id="IPR053729">
    <property type="entry name" value="MAD2L1BP_domain_sf"/>
</dbReference>
<dbReference type="EMBL" id="LXQA010279048">
    <property type="protein sequence ID" value="MCI40377.1"/>
    <property type="molecule type" value="Genomic_DNA"/>
</dbReference>
<protein>
    <submittedName>
        <fullName evidence="1">Uncharacterized protein</fullName>
    </submittedName>
</protein>
<keyword evidence="2" id="KW-1185">Reference proteome</keyword>
<dbReference type="AlphaFoldDB" id="A0A392RW36"/>
<organism evidence="1 2">
    <name type="scientific">Trifolium medium</name>
    <dbReference type="NCBI Taxonomy" id="97028"/>
    <lineage>
        <taxon>Eukaryota</taxon>
        <taxon>Viridiplantae</taxon>
        <taxon>Streptophyta</taxon>
        <taxon>Embryophyta</taxon>
        <taxon>Tracheophyta</taxon>
        <taxon>Spermatophyta</taxon>
        <taxon>Magnoliopsida</taxon>
        <taxon>eudicotyledons</taxon>
        <taxon>Gunneridae</taxon>
        <taxon>Pentapetalae</taxon>
        <taxon>rosids</taxon>
        <taxon>fabids</taxon>
        <taxon>Fabales</taxon>
        <taxon>Fabaceae</taxon>
        <taxon>Papilionoideae</taxon>
        <taxon>50 kb inversion clade</taxon>
        <taxon>NPAAA clade</taxon>
        <taxon>Hologalegina</taxon>
        <taxon>IRL clade</taxon>
        <taxon>Trifolieae</taxon>
        <taxon>Trifolium</taxon>
    </lineage>
</organism>
<dbReference type="GO" id="GO:0007096">
    <property type="term" value="P:regulation of exit from mitosis"/>
    <property type="evidence" value="ECO:0007669"/>
    <property type="project" value="InterPro"/>
</dbReference>
<dbReference type="Gene3D" id="3.30.900.20">
    <property type="match status" value="1"/>
</dbReference>
<evidence type="ECO:0000313" key="2">
    <source>
        <dbReference type="Proteomes" id="UP000265520"/>
    </source>
</evidence>
<sequence length="71" mass="8092">MSSVPVPEMDPAEIYTASDTMNSSAIFHTINDVVAFVLYMHQQIPSTVQDMSTEFDSMHSEYKQLVKFILF</sequence>
<dbReference type="InterPro" id="IPR009511">
    <property type="entry name" value="MAD1/Cdc20-bound-Mad2-bd"/>
</dbReference>
<dbReference type="PANTHER" id="PTHR15681">
    <property type="entry name" value="MAD2L1-BINDING PROTEIN"/>
    <property type="match status" value="1"/>
</dbReference>
<reference evidence="1 2" key="1">
    <citation type="journal article" date="2018" name="Front. Plant Sci.">
        <title>Red Clover (Trifolium pratense) and Zigzag Clover (T. medium) - A Picture of Genomic Similarities and Differences.</title>
        <authorList>
            <person name="Dluhosova J."/>
            <person name="Istvanek J."/>
            <person name="Nedelnik J."/>
            <person name="Repkova J."/>
        </authorList>
    </citation>
    <scope>NUCLEOTIDE SEQUENCE [LARGE SCALE GENOMIC DNA]</scope>
    <source>
        <strain evidence="2">cv. 10/8</strain>
        <tissue evidence="1">Leaf</tissue>
    </source>
</reference>
<comment type="caution">
    <text evidence="1">The sequence shown here is derived from an EMBL/GenBank/DDBJ whole genome shotgun (WGS) entry which is preliminary data.</text>
</comment>
<accession>A0A392RW36</accession>
<proteinExistence type="predicted"/>